<dbReference type="PANTHER" id="PTHR31669">
    <property type="entry name" value="PROTEIN FAR1-RELATED SEQUENCE 10-RELATED"/>
    <property type="match status" value="1"/>
</dbReference>
<keyword evidence="1" id="KW-0539">Nucleus</keyword>
<protein>
    <recommendedName>
        <fullName evidence="1">Protein FAR1-RELATED SEQUENCE</fullName>
    </recommendedName>
</protein>
<dbReference type="InterPro" id="IPR031052">
    <property type="entry name" value="FHY3/FAR1"/>
</dbReference>
<evidence type="ECO:0000313" key="2">
    <source>
        <dbReference type="EMBL" id="RYR27160.1"/>
    </source>
</evidence>
<dbReference type="GO" id="GO:0005634">
    <property type="term" value="C:nucleus"/>
    <property type="evidence" value="ECO:0007669"/>
    <property type="project" value="UniProtKB-SubCell"/>
</dbReference>
<dbReference type="EMBL" id="SDMP01000012">
    <property type="protein sequence ID" value="RYR27160.1"/>
    <property type="molecule type" value="Genomic_DNA"/>
</dbReference>
<keyword evidence="3" id="KW-1185">Reference proteome</keyword>
<dbReference type="GO" id="GO:0006355">
    <property type="term" value="P:regulation of DNA-templated transcription"/>
    <property type="evidence" value="ECO:0007669"/>
    <property type="project" value="UniProtKB-UniRule"/>
</dbReference>
<organism evidence="2 3">
    <name type="scientific">Arachis hypogaea</name>
    <name type="common">Peanut</name>
    <dbReference type="NCBI Taxonomy" id="3818"/>
    <lineage>
        <taxon>Eukaryota</taxon>
        <taxon>Viridiplantae</taxon>
        <taxon>Streptophyta</taxon>
        <taxon>Embryophyta</taxon>
        <taxon>Tracheophyta</taxon>
        <taxon>Spermatophyta</taxon>
        <taxon>Magnoliopsida</taxon>
        <taxon>eudicotyledons</taxon>
        <taxon>Gunneridae</taxon>
        <taxon>Pentapetalae</taxon>
        <taxon>rosids</taxon>
        <taxon>fabids</taxon>
        <taxon>Fabales</taxon>
        <taxon>Fabaceae</taxon>
        <taxon>Papilionoideae</taxon>
        <taxon>50 kb inversion clade</taxon>
        <taxon>dalbergioids sensu lato</taxon>
        <taxon>Dalbergieae</taxon>
        <taxon>Pterocarpus clade</taxon>
        <taxon>Arachis</taxon>
    </lineage>
</organism>
<keyword evidence="1" id="KW-0479">Metal-binding</keyword>
<evidence type="ECO:0000256" key="1">
    <source>
        <dbReference type="RuleBase" id="RU367018"/>
    </source>
</evidence>
<dbReference type="AlphaFoldDB" id="A0A445ALC8"/>
<gene>
    <name evidence="2" type="ORF">Ahy_B02g061496</name>
</gene>
<comment type="subcellular location">
    <subcellularLocation>
        <location evidence="1">Nucleus</location>
    </subcellularLocation>
</comment>
<keyword evidence="1" id="KW-0863">Zinc-finger</keyword>
<accession>A0A445ALC8</accession>
<name>A0A445ALC8_ARAHY</name>
<dbReference type="Proteomes" id="UP000289738">
    <property type="component" value="Chromosome B02"/>
</dbReference>
<comment type="caution">
    <text evidence="2">The sequence shown here is derived from an EMBL/GenBank/DDBJ whole genome shotgun (WGS) entry which is preliminary data.</text>
</comment>
<keyword evidence="1" id="KW-0862">Zinc</keyword>
<comment type="similarity">
    <text evidence="1">Belongs to the FHY3/FAR1 family.</text>
</comment>
<reference evidence="2 3" key="1">
    <citation type="submission" date="2019-01" db="EMBL/GenBank/DDBJ databases">
        <title>Sequencing of cultivated peanut Arachis hypogaea provides insights into genome evolution and oil improvement.</title>
        <authorList>
            <person name="Chen X."/>
        </authorList>
    </citation>
    <scope>NUCLEOTIDE SEQUENCE [LARGE SCALE GENOMIC DNA]</scope>
    <source>
        <strain evidence="3">cv. Fuhuasheng</strain>
        <tissue evidence="2">Leaves</tissue>
    </source>
</reference>
<comment type="function">
    <text evidence="1">Putative transcription activator involved in regulating light control of development.</text>
</comment>
<evidence type="ECO:0000313" key="3">
    <source>
        <dbReference type="Proteomes" id="UP000289738"/>
    </source>
</evidence>
<dbReference type="PANTHER" id="PTHR31669:SF283">
    <property type="entry name" value="PROTEIN FAR1-RELATED SEQUENCE"/>
    <property type="match status" value="1"/>
</dbReference>
<dbReference type="GO" id="GO:0008270">
    <property type="term" value="F:zinc ion binding"/>
    <property type="evidence" value="ECO:0007669"/>
    <property type="project" value="UniProtKB-UniRule"/>
</dbReference>
<proteinExistence type="inferred from homology"/>
<sequence>MTTRDMKKFNKQWVMSFGTLLQKMHLIDNNKEQKERESDAADFHTIIPCATKSPIEAQFLHVHTHVKFREVQVQFRGKVNCITRSIEFALGFTTYEVLNSKFNKFVVTYDAISCEVKCQCLLFESRGFLYRHCLSALSFKRVDKVAP</sequence>